<evidence type="ECO:0000256" key="10">
    <source>
        <dbReference type="SAM" id="MobiDB-lite"/>
    </source>
</evidence>
<feature type="compositionally biased region" description="Polar residues" evidence="10">
    <location>
        <begin position="475"/>
        <end position="484"/>
    </location>
</feature>
<dbReference type="GO" id="GO:0005524">
    <property type="term" value="F:ATP binding"/>
    <property type="evidence" value="ECO:0007669"/>
    <property type="project" value="UniProtKB-UniRule"/>
</dbReference>
<feature type="domain" description="Protein kinase" evidence="11">
    <location>
        <begin position="8"/>
        <end position="269"/>
    </location>
</feature>
<dbReference type="InterPro" id="IPR000719">
    <property type="entry name" value="Prot_kinase_dom"/>
</dbReference>
<feature type="compositionally biased region" description="Basic and acidic residues" evidence="10">
    <location>
        <begin position="312"/>
        <end position="340"/>
    </location>
</feature>
<dbReference type="AlphaFoldDB" id="A0A5J4Z2H4"/>
<evidence type="ECO:0000256" key="7">
    <source>
        <dbReference type="ARBA" id="ARBA00047899"/>
    </source>
</evidence>
<evidence type="ECO:0000313" key="12">
    <source>
        <dbReference type="EMBL" id="KAA8497352.1"/>
    </source>
</evidence>
<dbReference type="PROSITE" id="PS50011">
    <property type="entry name" value="PROTEIN_KINASE_DOM"/>
    <property type="match status" value="1"/>
</dbReference>
<dbReference type="SMART" id="SM00220">
    <property type="entry name" value="S_TKc"/>
    <property type="match status" value="1"/>
</dbReference>
<evidence type="ECO:0000256" key="5">
    <source>
        <dbReference type="ARBA" id="ARBA00022777"/>
    </source>
</evidence>
<sequence length="918" mass="100467">MTTRIGPYLLLRTLGTGNFGKVKLAVHNDTGVQYAVKIMDKAWMLKHGMSLQVKREIAIMKALSHPNVVSLYEVLASQTKLYLVMELVSGGELFDVIAQQAEYGGLKEDVARRYFHDLIDAVHYCHRRGVFHRDLKPENLLLNEKGELKVTDFGLSGISGVLTGQELLTTMCGTPSYIAPEIVRERGGYEGSKVDAWACGIILYAMLTGCLPFDGEDPAELFLHIQTAPVEFPPGVKVEPLAKALICGLLEKDPKSRLSLESVKQHPWFLENYMGDDAPHKPKLDVKTISLFRLEGLFSAPEDAAAQKKPRPKSENDAAARKRAEEAANITAKERVRRESSQNLAATMRASRRPTAGQGQILPPSQQPAAQGAIFTPFHTHENPQPDRPRMEAQRPPADRPRPPRPGAPAPRARKPPSLASSSIFKTGSDLSATDSGAEDENFDIPSMKEVISRQVLLSQSQRAAFKSFAVEAQPSESPASDQSPAPLRGSGHDSGFGSDGSGPYPRQLQEPPPAPERLQPSRPSARFDDASDDEDSDFEETAGGLDLEESKIVAALRDLQAAYVLARHRRQTESLSLTEAFVEVFTLAEFRAVSKAHPDWLQATVLYFKSTLDATEKREDEFLQLLLELMLTGSYSCSLKGVDFDLEIRMLMRFVTDLDRKMTERGGQGVERLSDPAPSLAGNAELSLASMRPASSPASAASAKPSTKPVQTAIHFDRKQKVDYTQLAKVSEGGAKLPRTKQKPEDSVALREAELELKTASLTSMSSLDTNSSSGKSRVASRAKQSMYGIVSVGGNRGALMTILSALELDDCLKKFENALMTLAPSVHDVCVQAKGLTVRLIIKVRQSEVGISVSFKKLKVNPKSTAPIVPRTELQMFKDKTSASGRGYFDNQDYLDAANKLRTAFAEQDAHAVLPH</sequence>
<evidence type="ECO:0000256" key="8">
    <source>
        <dbReference type="ARBA" id="ARBA00048679"/>
    </source>
</evidence>
<comment type="catalytic activity">
    <reaction evidence="7">
        <text>L-threonyl-[protein] + ATP = O-phospho-L-threonyl-[protein] + ADP + H(+)</text>
        <dbReference type="Rhea" id="RHEA:46608"/>
        <dbReference type="Rhea" id="RHEA-COMP:11060"/>
        <dbReference type="Rhea" id="RHEA-COMP:11605"/>
        <dbReference type="ChEBI" id="CHEBI:15378"/>
        <dbReference type="ChEBI" id="CHEBI:30013"/>
        <dbReference type="ChEBI" id="CHEBI:30616"/>
        <dbReference type="ChEBI" id="CHEBI:61977"/>
        <dbReference type="ChEBI" id="CHEBI:456216"/>
        <dbReference type="EC" id="2.7.11.1"/>
    </reaction>
</comment>
<evidence type="ECO:0000256" key="4">
    <source>
        <dbReference type="ARBA" id="ARBA00022741"/>
    </source>
</evidence>
<feature type="binding site" evidence="9">
    <location>
        <position position="37"/>
    </location>
    <ligand>
        <name>ATP</name>
        <dbReference type="ChEBI" id="CHEBI:30616"/>
    </ligand>
</feature>
<feature type="region of interest" description="Disordered" evidence="10">
    <location>
        <begin position="470"/>
        <end position="544"/>
    </location>
</feature>
<dbReference type="InterPro" id="IPR011009">
    <property type="entry name" value="Kinase-like_dom_sf"/>
</dbReference>
<dbReference type="GO" id="GO:0007165">
    <property type="term" value="P:signal transduction"/>
    <property type="evidence" value="ECO:0007669"/>
    <property type="project" value="TreeGrafter"/>
</dbReference>
<evidence type="ECO:0000256" key="1">
    <source>
        <dbReference type="ARBA" id="ARBA00012513"/>
    </source>
</evidence>
<dbReference type="PROSITE" id="PS00108">
    <property type="entry name" value="PROTEIN_KINASE_ST"/>
    <property type="match status" value="1"/>
</dbReference>
<dbReference type="FunFam" id="3.30.200.20:FF:000003">
    <property type="entry name" value="Non-specific serine/threonine protein kinase"/>
    <property type="match status" value="1"/>
</dbReference>
<name>A0A5J4Z2H4_PORPP</name>
<dbReference type="PROSITE" id="PS00107">
    <property type="entry name" value="PROTEIN_KINASE_ATP"/>
    <property type="match status" value="1"/>
</dbReference>
<feature type="compositionally biased region" description="Acidic residues" evidence="10">
    <location>
        <begin position="531"/>
        <end position="541"/>
    </location>
</feature>
<keyword evidence="4 9" id="KW-0547">Nucleotide-binding</keyword>
<feature type="compositionally biased region" description="Low complexity" evidence="10">
    <location>
        <begin position="692"/>
        <end position="707"/>
    </location>
</feature>
<dbReference type="SUPFAM" id="SSF56112">
    <property type="entry name" value="Protein kinase-like (PK-like)"/>
    <property type="match status" value="1"/>
</dbReference>
<evidence type="ECO:0000259" key="11">
    <source>
        <dbReference type="PROSITE" id="PS50011"/>
    </source>
</evidence>
<dbReference type="EMBL" id="VRMN01000002">
    <property type="protein sequence ID" value="KAA8497352.1"/>
    <property type="molecule type" value="Genomic_DNA"/>
</dbReference>
<dbReference type="InterPro" id="IPR017441">
    <property type="entry name" value="Protein_kinase_ATP_BS"/>
</dbReference>
<feature type="region of interest" description="Disordered" evidence="10">
    <location>
        <begin position="302"/>
        <end position="442"/>
    </location>
</feature>
<dbReference type="Pfam" id="PF00069">
    <property type="entry name" value="Pkinase"/>
    <property type="match status" value="1"/>
</dbReference>
<reference evidence="13" key="1">
    <citation type="journal article" date="2019" name="Nat. Commun.">
        <title>Expansion of phycobilisome linker gene families in mesophilic red algae.</title>
        <authorList>
            <person name="Lee J."/>
            <person name="Kim D."/>
            <person name="Bhattacharya D."/>
            <person name="Yoon H.S."/>
        </authorList>
    </citation>
    <scope>NUCLEOTIDE SEQUENCE [LARGE SCALE GENOMIC DNA]</scope>
    <source>
        <strain evidence="13">CCMP 1328</strain>
    </source>
</reference>
<keyword evidence="13" id="KW-1185">Reference proteome</keyword>
<comment type="caution">
    <text evidence="12">The sequence shown here is derived from an EMBL/GenBank/DDBJ whole genome shotgun (WGS) entry which is preliminary data.</text>
</comment>
<evidence type="ECO:0000256" key="6">
    <source>
        <dbReference type="ARBA" id="ARBA00022840"/>
    </source>
</evidence>
<dbReference type="PANTHER" id="PTHR43895">
    <property type="entry name" value="CALCIUM/CALMODULIN-DEPENDENT PROTEIN KINASE KINASE-RELATED"/>
    <property type="match status" value="1"/>
</dbReference>
<keyword evidence="2" id="KW-0723">Serine/threonine-protein kinase</keyword>
<dbReference type="Proteomes" id="UP000324585">
    <property type="component" value="Unassembled WGS sequence"/>
</dbReference>
<dbReference type="PANTHER" id="PTHR43895:SF32">
    <property type="entry name" value="SERINE_THREONINE-PROTEIN KINASE CHK1"/>
    <property type="match status" value="1"/>
</dbReference>
<proteinExistence type="predicted"/>
<dbReference type="Gene3D" id="1.10.510.10">
    <property type="entry name" value="Transferase(Phosphotransferase) domain 1"/>
    <property type="match status" value="1"/>
</dbReference>
<dbReference type="GO" id="GO:0004674">
    <property type="term" value="F:protein serine/threonine kinase activity"/>
    <property type="evidence" value="ECO:0007669"/>
    <property type="project" value="UniProtKB-KW"/>
</dbReference>
<organism evidence="12 13">
    <name type="scientific">Porphyridium purpureum</name>
    <name type="common">Red alga</name>
    <name type="synonym">Porphyridium cruentum</name>
    <dbReference type="NCBI Taxonomy" id="35688"/>
    <lineage>
        <taxon>Eukaryota</taxon>
        <taxon>Rhodophyta</taxon>
        <taxon>Bangiophyceae</taxon>
        <taxon>Porphyridiales</taxon>
        <taxon>Porphyridiaceae</taxon>
        <taxon>Porphyridium</taxon>
    </lineage>
</organism>
<dbReference type="CDD" id="cd14003">
    <property type="entry name" value="STKc_AMPK-like"/>
    <property type="match status" value="1"/>
</dbReference>
<evidence type="ECO:0000256" key="9">
    <source>
        <dbReference type="PROSITE-ProRule" id="PRU10141"/>
    </source>
</evidence>
<dbReference type="EC" id="2.7.11.1" evidence="1"/>
<dbReference type="InterPro" id="IPR008271">
    <property type="entry name" value="Ser/Thr_kinase_AS"/>
</dbReference>
<protein>
    <recommendedName>
        <fullName evidence="1">non-specific serine/threonine protein kinase</fullName>
        <ecNumber evidence="1">2.7.11.1</ecNumber>
    </recommendedName>
</protein>
<feature type="compositionally biased region" description="Polar residues" evidence="10">
    <location>
        <begin position="424"/>
        <end position="435"/>
    </location>
</feature>
<gene>
    <name evidence="12" type="ORF">FVE85_1081</name>
</gene>
<dbReference type="OMA" id="HTHENPQ"/>
<keyword evidence="6 9" id="KW-0067">ATP-binding</keyword>
<feature type="compositionally biased region" description="Basic and acidic residues" evidence="10">
    <location>
        <begin position="379"/>
        <end position="402"/>
    </location>
</feature>
<dbReference type="FunFam" id="1.10.510.10:FF:000571">
    <property type="entry name" value="Maternal embryonic leucine zipper kinase"/>
    <property type="match status" value="1"/>
</dbReference>
<keyword evidence="3" id="KW-0808">Transferase</keyword>
<feature type="region of interest" description="Disordered" evidence="10">
    <location>
        <begin position="692"/>
        <end position="712"/>
    </location>
</feature>
<evidence type="ECO:0000256" key="3">
    <source>
        <dbReference type="ARBA" id="ARBA00022679"/>
    </source>
</evidence>
<keyword evidence="5 12" id="KW-0418">Kinase</keyword>
<evidence type="ECO:0000313" key="13">
    <source>
        <dbReference type="Proteomes" id="UP000324585"/>
    </source>
</evidence>
<evidence type="ECO:0000256" key="2">
    <source>
        <dbReference type="ARBA" id="ARBA00022527"/>
    </source>
</evidence>
<comment type="catalytic activity">
    <reaction evidence="8">
        <text>L-seryl-[protein] + ATP = O-phospho-L-seryl-[protein] + ADP + H(+)</text>
        <dbReference type="Rhea" id="RHEA:17989"/>
        <dbReference type="Rhea" id="RHEA-COMP:9863"/>
        <dbReference type="Rhea" id="RHEA-COMP:11604"/>
        <dbReference type="ChEBI" id="CHEBI:15378"/>
        <dbReference type="ChEBI" id="CHEBI:29999"/>
        <dbReference type="ChEBI" id="CHEBI:30616"/>
        <dbReference type="ChEBI" id="CHEBI:83421"/>
        <dbReference type="ChEBI" id="CHEBI:456216"/>
        <dbReference type="EC" id="2.7.11.1"/>
    </reaction>
</comment>
<accession>A0A5J4Z2H4</accession>